<evidence type="ECO:0000256" key="1">
    <source>
        <dbReference type="ARBA" id="ARBA00006739"/>
    </source>
</evidence>
<keyword evidence="3 6" id="KW-0808">Transferase</keyword>
<evidence type="ECO:0000313" key="7">
    <source>
        <dbReference type="Proteomes" id="UP001324380"/>
    </source>
</evidence>
<dbReference type="EC" id="2.4.-.-" evidence="6"/>
<dbReference type="InterPro" id="IPR029044">
    <property type="entry name" value="Nucleotide-diphossugar_trans"/>
</dbReference>
<dbReference type="Pfam" id="PF00535">
    <property type="entry name" value="Glycos_transf_2"/>
    <property type="match status" value="1"/>
</dbReference>
<dbReference type="Gene3D" id="3.90.550.10">
    <property type="entry name" value="Spore Coat Polysaccharide Biosynthesis Protein SpsA, Chain A"/>
    <property type="match status" value="1"/>
</dbReference>
<gene>
    <name evidence="6" type="ORF">SNE25_30535</name>
</gene>
<evidence type="ECO:0000259" key="5">
    <source>
        <dbReference type="Pfam" id="PF00535"/>
    </source>
</evidence>
<feature type="domain" description="Glycosyltransferase 2-like" evidence="5">
    <location>
        <begin position="11"/>
        <end position="127"/>
    </location>
</feature>
<dbReference type="Proteomes" id="UP001324380">
    <property type="component" value="Chromosome"/>
</dbReference>
<protein>
    <submittedName>
        <fullName evidence="6">Glycosyltransferase</fullName>
        <ecNumber evidence="6">2.4.-.-</ecNumber>
    </submittedName>
</protein>
<keyword evidence="4" id="KW-0812">Transmembrane</keyword>
<dbReference type="PANTHER" id="PTHR43179">
    <property type="entry name" value="RHAMNOSYLTRANSFERASE WBBL"/>
    <property type="match status" value="1"/>
</dbReference>
<name>A0ABZ0TKS0_9SPHI</name>
<reference evidence="6 7" key="1">
    <citation type="submission" date="2023-11" db="EMBL/GenBank/DDBJ databases">
        <title>Analysis of the Genomes of Mucilaginibacter gossypii cycad 4 and M. sabulilitoris SNA2: microbes with the potential for plant growth promotion.</title>
        <authorList>
            <person name="Hirsch A.M."/>
            <person name="Humm E."/>
            <person name="Rubbi M."/>
            <person name="Del Vecchio G."/>
            <person name="Ha S.M."/>
            <person name="Pellegrini M."/>
            <person name="Gunsalus R.P."/>
        </authorList>
    </citation>
    <scope>NUCLEOTIDE SEQUENCE [LARGE SCALE GENOMIC DNA]</scope>
    <source>
        <strain evidence="6 7">SNA2</strain>
    </source>
</reference>
<dbReference type="SUPFAM" id="SSF53448">
    <property type="entry name" value="Nucleotide-diphospho-sugar transferases"/>
    <property type="match status" value="1"/>
</dbReference>
<organism evidence="6 7">
    <name type="scientific">Mucilaginibacter sabulilitoris</name>
    <dbReference type="NCBI Taxonomy" id="1173583"/>
    <lineage>
        <taxon>Bacteria</taxon>
        <taxon>Pseudomonadati</taxon>
        <taxon>Bacteroidota</taxon>
        <taxon>Sphingobacteriia</taxon>
        <taxon>Sphingobacteriales</taxon>
        <taxon>Sphingobacteriaceae</taxon>
        <taxon>Mucilaginibacter</taxon>
    </lineage>
</organism>
<dbReference type="EMBL" id="CP139558">
    <property type="protein sequence ID" value="WPU93658.1"/>
    <property type="molecule type" value="Genomic_DNA"/>
</dbReference>
<sequence>MQNTSNNTGISVIIPNYNGKNLLAKNLPFVFAALKKFGGRYEVIIPDDASTDDSADFILQQYPEIILIRSEKNGGFSVNINKGIAAAGLELVLLLNSDIKLSENYFAAQLKYFSSPDTFGVMGLILDEATDKMVEACKYPRHSLFKINHIKNLDIIGNGEFVYTYYLSGANALVNRQKLLELGGFNELFAPFYHEDLDLSLRAWENGWKCYYEHNAVCWHAVSSTIKAHSSKNTIKIISTRNKLLLHYFHLQGIRLYLWHIVTFLSLLVRWISGKLYYYRAYNLFIKKMSSMRKAKQHFIKNAIAKQQYIPFITVKESIIKTLDQLLKSDKHDRAT</sequence>
<evidence type="ECO:0000313" key="6">
    <source>
        <dbReference type="EMBL" id="WPU93658.1"/>
    </source>
</evidence>
<dbReference type="RefSeq" id="WP_321562792.1">
    <property type="nucleotide sequence ID" value="NZ_CP139558.1"/>
</dbReference>
<evidence type="ECO:0000256" key="4">
    <source>
        <dbReference type="SAM" id="Phobius"/>
    </source>
</evidence>
<accession>A0ABZ0TKS0</accession>
<keyword evidence="4" id="KW-0472">Membrane</keyword>
<dbReference type="PANTHER" id="PTHR43179:SF12">
    <property type="entry name" value="GALACTOFURANOSYLTRANSFERASE GLFT2"/>
    <property type="match status" value="1"/>
</dbReference>
<evidence type="ECO:0000256" key="3">
    <source>
        <dbReference type="ARBA" id="ARBA00022679"/>
    </source>
</evidence>
<keyword evidence="7" id="KW-1185">Reference proteome</keyword>
<dbReference type="InterPro" id="IPR001173">
    <property type="entry name" value="Glyco_trans_2-like"/>
</dbReference>
<proteinExistence type="inferred from homology"/>
<keyword evidence="2 6" id="KW-0328">Glycosyltransferase</keyword>
<comment type="similarity">
    <text evidence="1">Belongs to the glycosyltransferase 2 family.</text>
</comment>
<feature type="transmembrane region" description="Helical" evidence="4">
    <location>
        <begin position="257"/>
        <end position="279"/>
    </location>
</feature>
<evidence type="ECO:0000256" key="2">
    <source>
        <dbReference type="ARBA" id="ARBA00022676"/>
    </source>
</evidence>
<dbReference type="GO" id="GO:0016757">
    <property type="term" value="F:glycosyltransferase activity"/>
    <property type="evidence" value="ECO:0007669"/>
    <property type="project" value="UniProtKB-KW"/>
</dbReference>
<keyword evidence="4" id="KW-1133">Transmembrane helix</keyword>